<evidence type="ECO:0000256" key="8">
    <source>
        <dbReference type="HAMAP-Rule" id="MF_00456"/>
    </source>
</evidence>
<dbReference type="RefSeq" id="WP_068990632.1">
    <property type="nucleotide sequence ID" value="NZ_CP012418.1"/>
</dbReference>
<feature type="domain" description="Aspartate/glutamate/uridylate kinase" evidence="9">
    <location>
        <begin position="13"/>
        <end position="238"/>
    </location>
</feature>
<dbReference type="UniPathway" id="UPA00098">
    <property type="reaction ID" value="UER00359"/>
</dbReference>
<dbReference type="GO" id="GO:0005829">
    <property type="term" value="C:cytosol"/>
    <property type="evidence" value="ECO:0007669"/>
    <property type="project" value="TreeGrafter"/>
</dbReference>
<dbReference type="AlphaFoldDB" id="A0A1B3BA73"/>
<keyword evidence="7 8" id="KW-0067">ATP-binding</keyword>
<comment type="subcellular location">
    <subcellularLocation>
        <location evidence="8">Cytoplasm</location>
    </subcellularLocation>
</comment>
<evidence type="ECO:0000256" key="5">
    <source>
        <dbReference type="ARBA" id="ARBA00022741"/>
    </source>
</evidence>
<evidence type="ECO:0000256" key="7">
    <source>
        <dbReference type="ARBA" id="ARBA00022840"/>
    </source>
</evidence>
<dbReference type="InterPro" id="IPR001057">
    <property type="entry name" value="Glu/AcGlu_kinase"/>
</dbReference>
<evidence type="ECO:0000313" key="10">
    <source>
        <dbReference type="EMBL" id="AOE49711.1"/>
    </source>
</evidence>
<feature type="binding site" evidence="8">
    <location>
        <position position="16"/>
    </location>
    <ligand>
        <name>ATP</name>
        <dbReference type="ChEBI" id="CHEBI:30616"/>
    </ligand>
</feature>
<dbReference type="InterPro" id="IPR019797">
    <property type="entry name" value="Glutamate_5-kinase_CS"/>
</dbReference>
<dbReference type="PATRIC" id="fig|1144748.3.peg.1001"/>
<keyword evidence="5 8" id="KW-0547">Nucleotide-binding</keyword>
<dbReference type="KEGG" id="ksd:KS2013_990"/>
<keyword evidence="4 8" id="KW-0808">Transferase</keyword>
<proteinExistence type="inferred from homology"/>
<dbReference type="Gene3D" id="3.40.1160.10">
    <property type="entry name" value="Acetylglutamate kinase-like"/>
    <property type="match status" value="1"/>
</dbReference>
<evidence type="ECO:0000256" key="2">
    <source>
        <dbReference type="ARBA" id="ARBA00022605"/>
    </source>
</evidence>
<dbReference type="InterPro" id="IPR011529">
    <property type="entry name" value="Glu_5kinase"/>
</dbReference>
<feature type="binding site" evidence="8">
    <location>
        <position position="56"/>
    </location>
    <ligand>
        <name>substrate</name>
    </ligand>
</feature>
<dbReference type="InterPro" id="IPR041739">
    <property type="entry name" value="G5K_ProB"/>
</dbReference>
<evidence type="ECO:0000256" key="1">
    <source>
        <dbReference type="ARBA" id="ARBA00022490"/>
    </source>
</evidence>
<dbReference type="PANTHER" id="PTHR43654">
    <property type="entry name" value="GLUTAMATE 5-KINASE"/>
    <property type="match status" value="1"/>
</dbReference>
<evidence type="ECO:0000256" key="3">
    <source>
        <dbReference type="ARBA" id="ARBA00022650"/>
    </source>
</evidence>
<feature type="binding site" evidence="8">
    <location>
        <begin position="172"/>
        <end position="173"/>
    </location>
    <ligand>
        <name>ATP</name>
        <dbReference type="ChEBI" id="CHEBI:30616"/>
    </ligand>
</feature>
<evidence type="ECO:0000256" key="4">
    <source>
        <dbReference type="ARBA" id="ARBA00022679"/>
    </source>
</evidence>
<evidence type="ECO:0000256" key="6">
    <source>
        <dbReference type="ARBA" id="ARBA00022777"/>
    </source>
</evidence>
<reference evidence="11" key="1">
    <citation type="submission" date="2015-08" db="EMBL/GenBank/DDBJ databases">
        <authorList>
            <person name="Kim K.M."/>
        </authorList>
    </citation>
    <scope>NUCLEOTIDE SEQUENCE [LARGE SCALE GENOMIC DNA]</scope>
    <source>
        <strain evidence="11">KCTC 23892</strain>
    </source>
</reference>
<dbReference type="PRINTS" id="PR00474">
    <property type="entry name" value="GLU5KINASE"/>
</dbReference>
<dbReference type="GO" id="GO:0055129">
    <property type="term" value="P:L-proline biosynthetic process"/>
    <property type="evidence" value="ECO:0007669"/>
    <property type="project" value="UniProtKB-UniRule"/>
</dbReference>
<dbReference type="HAMAP" id="MF_00456">
    <property type="entry name" value="ProB"/>
    <property type="match status" value="1"/>
</dbReference>
<organism evidence="10 11">
    <name type="scientific">Kangiella sediminilitoris</name>
    <dbReference type="NCBI Taxonomy" id="1144748"/>
    <lineage>
        <taxon>Bacteria</taxon>
        <taxon>Pseudomonadati</taxon>
        <taxon>Pseudomonadota</taxon>
        <taxon>Gammaproteobacteria</taxon>
        <taxon>Kangiellales</taxon>
        <taxon>Kangiellaceae</taxon>
        <taxon>Kangiella</taxon>
    </lineage>
</organism>
<comment type="function">
    <text evidence="8">Catalyzes the transfer of a phosphate group to glutamate to form L-glutamate 5-phosphate.</text>
</comment>
<feature type="binding site" evidence="8">
    <location>
        <begin position="214"/>
        <end position="220"/>
    </location>
    <ligand>
        <name>ATP</name>
        <dbReference type="ChEBI" id="CHEBI:30616"/>
    </ligand>
</feature>
<keyword evidence="6 8" id="KW-0418">Kinase</keyword>
<dbReference type="SUPFAM" id="SSF53633">
    <property type="entry name" value="Carbamate kinase-like"/>
    <property type="match status" value="1"/>
</dbReference>
<dbReference type="NCBIfam" id="TIGR01027">
    <property type="entry name" value="proB"/>
    <property type="match status" value="1"/>
</dbReference>
<dbReference type="GO" id="GO:0005524">
    <property type="term" value="F:ATP binding"/>
    <property type="evidence" value="ECO:0007669"/>
    <property type="project" value="UniProtKB-KW"/>
</dbReference>
<dbReference type="FunFam" id="3.40.1160.10:FF:000018">
    <property type="entry name" value="Glutamate 5-kinase"/>
    <property type="match status" value="1"/>
</dbReference>
<dbReference type="GO" id="GO:0004349">
    <property type="term" value="F:glutamate 5-kinase activity"/>
    <property type="evidence" value="ECO:0007669"/>
    <property type="project" value="UniProtKB-UniRule"/>
</dbReference>
<comment type="catalytic activity">
    <reaction evidence="8">
        <text>L-glutamate + ATP = L-glutamyl 5-phosphate + ADP</text>
        <dbReference type="Rhea" id="RHEA:14877"/>
        <dbReference type="ChEBI" id="CHEBI:29985"/>
        <dbReference type="ChEBI" id="CHEBI:30616"/>
        <dbReference type="ChEBI" id="CHEBI:58274"/>
        <dbReference type="ChEBI" id="CHEBI:456216"/>
        <dbReference type="EC" id="2.7.2.11"/>
    </reaction>
</comment>
<dbReference type="InterPro" id="IPR036393">
    <property type="entry name" value="AceGlu_kinase-like_sf"/>
</dbReference>
<protein>
    <recommendedName>
        <fullName evidence="8">Glutamate 5-kinase</fullName>
        <ecNumber evidence="8">2.7.2.11</ecNumber>
    </recommendedName>
    <alternativeName>
        <fullName evidence="8">Gamma-glutamyl kinase</fullName>
        <shortName evidence="8">GK</shortName>
    </alternativeName>
</protein>
<dbReference type="Pfam" id="PF00696">
    <property type="entry name" value="AA_kinase"/>
    <property type="match status" value="1"/>
</dbReference>
<dbReference type="PANTHER" id="PTHR43654:SF1">
    <property type="entry name" value="ISOPENTENYL PHOSPHATE KINASE"/>
    <property type="match status" value="1"/>
</dbReference>
<feature type="binding site" evidence="8">
    <location>
        <position position="140"/>
    </location>
    <ligand>
        <name>substrate</name>
    </ligand>
</feature>
<dbReference type="STRING" id="1144748.KS2013_990"/>
<evidence type="ECO:0000259" key="9">
    <source>
        <dbReference type="Pfam" id="PF00696"/>
    </source>
</evidence>
<dbReference type="PROSITE" id="PS00902">
    <property type="entry name" value="GLUTAMATE_5_KINASE"/>
    <property type="match status" value="1"/>
</dbReference>
<sequence>MLEHIEFGNYNNIVVKVGSALIAPDGHSCSAEYCLPIAHFVRKCRKAGKQVTLVSSGAVAAGFNLLKPDYDKLTRKEKQPLAAVGQSMVVAHWQRFFDDVVAQVLLTSADIKNPERAQNARNTFKTLEELGALPIVNENDTVATEELTVGDNDNLVAQVAKLTNADLLIICSDIDGVYDDNPKTNPDAELVNQFEGISEEALAMGKQSTSAQGTGGMRTKLKAAKFASENGIDTIICNGTNESYMRLFNNQNPGTLVRNTAQDEEANVA</sequence>
<dbReference type="OrthoDB" id="9804434at2"/>
<feature type="binding site" evidence="8">
    <location>
        <position position="152"/>
    </location>
    <ligand>
        <name>substrate</name>
    </ligand>
</feature>
<dbReference type="Proteomes" id="UP000094147">
    <property type="component" value="Chromosome"/>
</dbReference>
<keyword evidence="1 8" id="KW-0963">Cytoplasm</keyword>
<keyword evidence="2 8" id="KW-0028">Amino-acid biosynthesis</keyword>
<dbReference type="InterPro" id="IPR005715">
    <property type="entry name" value="Glu_5kinase/COase_Synthase"/>
</dbReference>
<keyword evidence="11" id="KW-1185">Reference proteome</keyword>
<comment type="similarity">
    <text evidence="8">Belongs to the glutamate 5-kinase family.</text>
</comment>
<dbReference type="PIRSF" id="PIRSF000729">
    <property type="entry name" value="GK"/>
    <property type="match status" value="1"/>
</dbReference>
<accession>A0A1B3BA73</accession>
<dbReference type="InterPro" id="IPR001048">
    <property type="entry name" value="Asp/Glu/Uridylate_kinase"/>
</dbReference>
<name>A0A1B3BA73_9GAMM</name>
<dbReference type="EMBL" id="CP012418">
    <property type="protein sequence ID" value="AOE49711.1"/>
    <property type="molecule type" value="Genomic_DNA"/>
</dbReference>
<keyword evidence="3 8" id="KW-0641">Proline biosynthesis</keyword>
<dbReference type="CDD" id="cd04242">
    <property type="entry name" value="AAK_G5K_ProB"/>
    <property type="match status" value="1"/>
</dbReference>
<gene>
    <name evidence="8" type="primary">proB</name>
    <name evidence="10" type="ORF">KS2013_990</name>
</gene>
<comment type="pathway">
    <text evidence="8">Amino-acid biosynthesis; L-proline biosynthesis; L-glutamate 5-semialdehyde from L-glutamate: step 1/2.</text>
</comment>
<dbReference type="EC" id="2.7.2.11" evidence="8"/>
<evidence type="ECO:0000313" key="11">
    <source>
        <dbReference type="Proteomes" id="UP000094147"/>
    </source>
</evidence>